<sequence length="125" mass="14205">MLQRSGSPTEGYALLWDGWGEDAFPQSVLRTPRVVVPNREYYLCRVSLPDLVSGALEDSWQAETNHPTPLPAFIWPSDRSWCITKDIDPHWAGIGGQRELIDHLLTEPSLDVVTAEKNENLPFYR</sequence>
<keyword evidence="2" id="KW-1185">Reference proteome</keyword>
<reference evidence="1 2" key="1">
    <citation type="submission" date="2019-08" db="EMBL/GenBank/DDBJ databases">
        <title>Arthrobacter sp. nov., isolated from plateau pika and Tibetan wild ass.</title>
        <authorList>
            <person name="Ge Y."/>
        </authorList>
    </citation>
    <scope>NUCLEOTIDE SEQUENCE [LARGE SCALE GENOMIC DNA]</scope>
    <source>
        <strain evidence="1 2">785</strain>
    </source>
</reference>
<dbReference type="EMBL" id="VTFX01000004">
    <property type="protein sequence ID" value="KAD3632910.1"/>
    <property type="molecule type" value="Genomic_DNA"/>
</dbReference>
<gene>
    <name evidence="1" type="ORF">GD627_08620</name>
</gene>
<proteinExistence type="predicted"/>
<dbReference type="RefSeq" id="WP_152272160.1">
    <property type="nucleotide sequence ID" value="NZ_VTFX01000004.1"/>
</dbReference>
<dbReference type="Proteomes" id="UP000326852">
    <property type="component" value="Unassembled WGS sequence"/>
</dbReference>
<dbReference type="AlphaFoldDB" id="A0A5N6MH66"/>
<organism evidence="1 2">
    <name type="scientific">Arthrobacter yangruifuii</name>
    <dbReference type="NCBI Taxonomy" id="2606616"/>
    <lineage>
        <taxon>Bacteria</taxon>
        <taxon>Bacillati</taxon>
        <taxon>Actinomycetota</taxon>
        <taxon>Actinomycetes</taxon>
        <taxon>Micrococcales</taxon>
        <taxon>Micrococcaceae</taxon>
        <taxon>Arthrobacter</taxon>
    </lineage>
</organism>
<evidence type="ECO:0000313" key="1">
    <source>
        <dbReference type="EMBL" id="KAD3632910.1"/>
    </source>
</evidence>
<evidence type="ECO:0000313" key="2">
    <source>
        <dbReference type="Proteomes" id="UP000326852"/>
    </source>
</evidence>
<name>A0A5N6MH66_9MICC</name>
<accession>A0A5N6MH66</accession>
<protein>
    <submittedName>
        <fullName evidence="1">Uncharacterized protein</fullName>
    </submittedName>
</protein>
<comment type="caution">
    <text evidence="1">The sequence shown here is derived from an EMBL/GenBank/DDBJ whole genome shotgun (WGS) entry which is preliminary data.</text>
</comment>